<organism evidence="3">
    <name type="scientific">Arion vulgaris</name>
    <dbReference type="NCBI Taxonomy" id="1028688"/>
    <lineage>
        <taxon>Eukaryota</taxon>
        <taxon>Metazoa</taxon>
        <taxon>Spiralia</taxon>
        <taxon>Lophotrochozoa</taxon>
        <taxon>Mollusca</taxon>
        <taxon>Gastropoda</taxon>
        <taxon>Heterobranchia</taxon>
        <taxon>Euthyneura</taxon>
        <taxon>Panpulmonata</taxon>
        <taxon>Eupulmonata</taxon>
        <taxon>Stylommatophora</taxon>
        <taxon>Helicina</taxon>
        <taxon>Arionoidea</taxon>
        <taxon>Arionidae</taxon>
        <taxon>Arion</taxon>
    </lineage>
</organism>
<protein>
    <submittedName>
        <fullName evidence="3">Uncharacterized protein</fullName>
    </submittedName>
</protein>
<dbReference type="EMBL" id="HACG01036388">
    <property type="protein sequence ID" value="CEK83253.1"/>
    <property type="molecule type" value="Transcribed_RNA"/>
</dbReference>
<name>A0A0B7AQU8_9EUPU</name>
<reference evidence="3" key="1">
    <citation type="submission" date="2014-12" db="EMBL/GenBank/DDBJ databases">
        <title>Insight into the proteome of Arion vulgaris.</title>
        <authorList>
            <person name="Aradska J."/>
            <person name="Bulat T."/>
            <person name="Smidak R."/>
            <person name="Sarate P."/>
            <person name="Gangsoo J."/>
            <person name="Sialana F."/>
            <person name="Bilban M."/>
            <person name="Lubec G."/>
        </authorList>
    </citation>
    <scope>NUCLEOTIDE SEQUENCE</scope>
    <source>
        <tissue evidence="3">Skin</tissue>
    </source>
</reference>
<accession>A0A0B7AQU8</accession>
<feature type="non-terminal residue" evidence="3">
    <location>
        <position position="1"/>
    </location>
</feature>
<feature type="coiled-coil region" evidence="1">
    <location>
        <begin position="23"/>
        <end position="57"/>
    </location>
</feature>
<proteinExistence type="predicted"/>
<evidence type="ECO:0000256" key="2">
    <source>
        <dbReference type="SAM" id="MobiDB-lite"/>
    </source>
</evidence>
<feature type="region of interest" description="Disordered" evidence="2">
    <location>
        <begin position="110"/>
        <end position="134"/>
    </location>
</feature>
<keyword evidence="1" id="KW-0175">Coiled coil</keyword>
<dbReference type="AlphaFoldDB" id="A0A0B7AQU8"/>
<sequence>NIEKQIDKVNAITEKVVTKNVLSANKLNKKKKLKQALNNAKQAMNDAEQDEVLLNAQDVKKIVKKHKKKKLSISNFGSKIGSGIEAQQTVDKRELKRQLMKVMSASRLSKYGIGPNAAKKAGGKKRKRKQKVQS</sequence>
<evidence type="ECO:0000313" key="3">
    <source>
        <dbReference type="EMBL" id="CEK83253.1"/>
    </source>
</evidence>
<feature type="compositionally biased region" description="Basic residues" evidence="2">
    <location>
        <begin position="121"/>
        <end position="134"/>
    </location>
</feature>
<evidence type="ECO:0000256" key="1">
    <source>
        <dbReference type="SAM" id="Coils"/>
    </source>
</evidence>
<gene>
    <name evidence="3" type="primary">ORF136089</name>
</gene>